<comment type="caution">
    <text evidence="5">The sequence shown here is derived from an EMBL/GenBank/DDBJ whole genome shotgun (WGS) entry which is preliminary data.</text>
</comment>
<dbReference type="InterPro" id="IPR026444">
    <property type="entry name" value="Secre_tail"/>
</dbReference>
<proteinExistence type="predicted"/>
<protein>
    <submittedName>
        <fullName evidence="5">T9SS type A sorting domain-containing protein</fullName>
    </submittedName>
</protein>
<dbReference type="RefSeq" id="WP_187562467.1">
    <property type="nucleotide sequence ID" value="NZ_JACGWS010000007.1"/>
</dbReference>
<reference evidence="5 6" key="1">
    <citation type="submission" date="2020-07" db="EMBL/GenBank/DDBJ databases">
        <title>Description of Kordia aestuariivivens sp. nov., isolated from a tidal flat.</title>
        <authorList>
            <person name="Park S."/>
            <person name="Yoon J.-H."/>
        </authorList>
    </citation>
    <scope>NUCLEOTIDE SEQUENCE [LARGE SCALE GENOMIC DNA]</scope>
    <source>
        <strain evidence="5 6">YSTF-M3</strain>
    </source>
</reference>
<dbReference type="SUPFAM" id="SSF49854">
    <property type="entry name" value="Spermadhesin, CUB domain"/>
    <property type="match status" value="1"/>
</dbReference>
<feature type="signal peptide" evidence="2">
    <location>
        <begin position="1"/>
        <end position="19"/>
    </location>
</feature>
<gene>
    <name evidence="5" type="ORF">H2O64_12055</name>
</gene>
<dbReference type="Proteomes" id="UP000619238">
    <property type="component" value="Unassembled WGS sequence"/>
</dbReference>
<feature type="domain" description="Secretion system C-terminal sorting" evidence="3">
    <location>
        <begin position="691"/>
        <end position="760"/>
    </location>
</feature>
<dbReference type="Pfam" id="PF18962">
    <property type="entry name" value="Por_Secre_tail"/>
    <property type="match status" value="1"/>
</dbReference>
<keyword evidence="1 2" id="KW-0732">Signal</keyword>
<dbReference type="InterPro" id="IPR055353">
    <property type="entry name" value="DUF7619"/>
</dbReference>
<dbReference type="EMBL" id="JACGWS010000007">
    <property type="protein sequence ID" value="MBC8755414.1"/>
    <property type="molecule type" value="Genomic_DNA"/>
</dbReference>
<evidence type="ECO:0000259" key="4">
    <source>
        <dbReference type="Pfam" id="PF24595"/>
    </source>
</evidence>
<evidence type="ECO:0000256" key="1">
    <source>
        <dbReference type="ARBA" id="ARBA00022729"/>
    </source>
</evidence>
<accession>A0ABR7QA23</accession>
<dbReference type="NCBIfam" id="TIGR04183">
    <property type="entry name" value="Por_Secre_tail"/>
    <property type="match status" value="1"/>
</dbReference>
<evidence type="ECO:0000259" key="3">
    <source>
        <dbReference type="Pfam" id="PF18962"/>
    </source>
</evidence>
<name>A0ABR7QA23_9FLAO</name>
<keyword evidence="6" id="KW-1185">Reference proteome</keyword>
<dbReference type="Pfam" id="PF24595">
    <property type="entry name" value="DUF7619"/>
    <property type="match status" value="1"/>
</dbReference>
<sequence length="761" mass="83492">MKTRLLYILIIFLSFTAIGFSQTVNVGDDIEICDGQAIVLDATTQNATAYQWSQDGQTIAGETSATLVVTQSGLYEATVIVNGITSSDDSLVTFSSSPAVNNPSDSIIETTTNATSDVFDLTVKIPEIINGNTNLQITFYESFVEAQNELNPIVNPTSYTNLTNPQTIFARAQDPSLSCFAVVNFDLEIITYTSVDCSQAPITTTYCYTNNDDTEFRFRSTSGSPVTIEFIEGMVEENWDELIIIDSDDITVLYTGYGNNGDVTGLIFESTGDEITVKIDSDGSISCQNSFVPLQFQASCLDTSVVGIINVRSFLDDNTNGTYDVGEVLVPFGNVLYEENDDGIINVGTTNQIYTILSDDGANTYDITFDLFPEYVNCYTIATPTINDVNVAIGNAIFVDFPLTAPQACEDIEVLLINTSRPPRPGFTHDNLLMLKNNSTTTVASGTIEFVVDNLLVFNNIISINSNYTVTNTATGFTVDFVNLAPFATELIEIELLCPVTVALGEITTNTVTYTTDTNDLVLGNNTSSLEETVIGSWDPNDITESRGPEIIHEDFTSQDYLYYTIRFQNLGTAEAVNVRIEETLDTELDETTFQMVASSHDFQVVRTNDELVWRFDDINLPAEMFDADGSNGFVYFKIKPKAGYAIGDIIPGVAGIYFDFNAPVITNTFETKFVAPLSVGEVSSINVTTYPNPATDILYVTFDKNETSNVRLFDVQGKQILQQVEDSKTIELNVSSLQSGIYFLKLTTATAQFTKKIIVN</sequence>
<feature type="domain" description="DUF7619" evidence="4">
    <location>
        <begin position="539"/>
        <end position="672"/>
    </location>
</feature>
<evidence type="ECO:0000313" key="5">
    <source>
        <dbReference type="EMBL" id="MBC8755414.1"/>
    </source>
</evidence>
<feature type="chain" id="PRO_5047170654" evidence="2">
    <location>
        <begin position="20"/>
        <end position="761"/>
    </location>
</feature>
<evidence type="ECO:0000313" key="6">
    <source>
        <dbReference type="Proteomes" id="UP000619238"/>
    </source>
</evidence>
<evidence type="ECO:0000256" key="2">
    <source>
        <dbReference type="SAM" id="SignalP"/>
    </source>
</evidence>
<dbReference type="InterPro" id="IPR035914">
    <property type="entry name" value="Sperma_CUB_dom_sf"/>
</dbReference>
<organism evidence="5 6">
    <name type="scientific">Kordia aestuariivivens</name>
    <dbReference type="NCBI Taxonomy" id="2759037"/>
    <lineage>
        <taxon>Bacteria</taxon>
        <taxon>Pseudomonadati</taxon>
        <taxon>Bacteroidota</taxon>
        <taxon>Flavobacteriia</taxon>
        <taxon>Flavobacteriales</taxon>
        <taxon>Flavobacteriaceae</taxon>
        <taxon>Kordia</taxon>
    </lineage>
</organism>